<evidence type="ECO:0008006" key="5">
    <source>
        <dbReference type="Google" id="ProtNLM"/>
    </source>
</evidence>
<evidence type="ECO:0000256" key="1">
    <source>
        <dbReference type="SAM" id="MobiDB-lite"/>
    </source>
</evidence>
<feature type="chain" id="PRO_5039607670" description="Telomeric repeat-binding factor 2" evidence="2">
    <location>
        <begin position="20"/>
        <end position="229"/>
    </location>
</feature>
<reference evidence="3 4" key="1">
    <citation type="submission" date="2014-11" db="EMBL/GenBank/DDBJ databases">
        <authorList>
            <person name="Urmite Genomes Urmite Genomes"/>
        </authorList>
    </citation>
    <scope>NUCLEOTIDE SEQUENCE [LARGE SCALE GENOMIC DNA]</scope>
    <source>
        <strain evidence="3 4">Oc5</strain>
    </source>
</reference>
<feature type="compositionally biased region" description="Acidic residues" evidence="1">
    <location>
        <begin position="22"/>
        <end position="48"/>
    </location>
</feature>
<dbReference type="EMBL" id="CDGG01000001">
    <property type="protein sequence ID" value="CEI81251.1"/>
    <property type="molecule type" value="Genomic_DNA"/>
</dbReference>
<dbReference type="STRING" id="545501.BN997_01069"/>
<gene>
    <name evidence="3" type="ORF">BN997_01069</name>
</gene>
<proteinExistence type="predicted"/>
<keyword evidence="2" id="KW-0732">Signal</keyword>
<dbReference type="AlphaFoldDB" id="A0A0A1MQC1"/>
<evidence type="ECO:0000313" key="4">
    <source>
        <dbReference type="Proteomes" id="UP000040453"/>
    </source>
</evidence>
<sequence>MKKLLFLLVGMMIFLAACEDGDAGAENEEPEDNESELTEEEETEDVSTDDPLAFADKTDENAKVLIDGMNEYVIESYYVSDDTDEQGFNTYEDGEFLMRYAIVETENIAEAEVQGERRLMILGEIINNTDQDYHFDKNRFFIKTDENEESSLSFDLNGAWRANQKSKFIDDFPLEYDIPEAFALTIIDPSLEGDGDDAVFGDDWGRKFDEAFEEFKEEHLIVELEFHRE</sequence>
<feature type="region of interest" description="Disordered" evidence="1">
    <location>
        <begin position="22"/>
        <end position="54"/>
    </location>
</feature>
<dbReference type="RefSeq" id="WP_042530273.1">
    <property type="nucleotide sequence ID" value="NZ_CDGG01000001.1"/>
</dbReference>
<dbReference type="PROSITE" id="PS51257">
    <property type="entry name" value="PROKAR_LIPOPROTEIN"/>
    <property type="match status" value="1"/>
</dbReference>
<keyword evidence="4" id="KW-1185">Reference proteome</keyword>
<accession>A0A0A1MQC1</accession>
<organism evidence="3 4">
    <name type="scientific">Oceanobacillus oncorhynchi</name>
    <dbReference type="NCBI Taxonomy" id="545501"/>
    <lineage>
        <taxon>Bacteria</taxon>
        <taxon>Bacillati</taxon>
        <taxon>Bacillota</taxon>
        <taxon>Bacilli</taxon>
        <taxon>Bacillales</taxon>
        <taxon>Bacillaceae</taxon>
        <taxon>Oceanobacillus</taxon>
    </lineage>
</organism>
<evidence type="ECO:0000256" key="2">
    <source>
        <dbReference type="SAM" id="SignalP"/>
    </source>
</evidence>
<protein>
    <recommendedName>
        <fullName evidence="5">Telomeric repeat-binding factor 2</fullName>
    </recommendedName>
</protein>
<evidence type="ECO:0000313" key="3">
    <source>
        <dbReference type="EMBL" id="CEI81251.1"/>
    </source>
</evidence>
<dbReference type="Proteomes" id="UP000040453">
    <property type="component" value="Unassembled WGS sequence"/>
</dbReference>
<name>A0A0A1MQC1_9BACI</name>
<feature type="signal peptide" evidence="2">
    <location>
        <begin position="1"/>
        <end position="19"/>
    </location>
</feature>